<name>A0A7W7YFE4_9BACT</name>
<sequence>MPNAFALLGLPRAAALDDEALQQAWLAASRSAHPDQPGGDAARAAEINSAYETLQAPEKRLKHLLELHEVPWCTVPIDEGMMSLFSQLGPALQNVASFLKRRQSAASALAKALLAPQEMQLRDQLEALGTTVDEQRTQLLTTLPDLDSRLSSGDTTALSDLQILQARLAYFSKWQAQVREAFLSLM</sequence>
<dbReference type="AlphaFoldDB" id="A0A7W7YFE4"/>
<keyword evidence="2" id="KW-0238">DNA-binding</keyword>
<comment type="caution">
    <text evidence="2">The sequence shown here is derived from an EMBL/GenBank/DDBJ whole genome shotgun (WGS) entry which is preliminary data.</text>
</comment>
<keyword evidence="3" id="KW-1185">Reference proteome</keyword>
<dbReference type="CDD" id="cd06257">
    <property type="entry name" value="DnaJ"/>
    <property type="match status" value="1"/>
</dbReference>
<evidence type="ECO:0000313" key="2">
    <source>
        <dbReference type="EMBL" id="MBB5035183.1"/>
    </source>
</evidence>
<accession>A0A7W7YFE4</accession>
<dbReference type="Pfam" id="PF00226">
    <property type="entry name" value="DnaJ"/>
    <property type="match status" value="1"/>
</dbReference>
<dbReference type="InterPro" id="IPR001623">
    <property type="entry name" value="DnaJ_domain"/>
</dbReference>
<evidence type="ECO:0000259" key="1">
    <source>
        <dbReference type="PROSITE" id="PS50076"/>
    </source>
</evidence>
<dbReference type="Proteomes" id="UP000590740">
    <property type="component" value="Unassembled WGS sequence"/>
</dbReference>
<dbReference type="EMBL" id="JACHIG010000014">
    <property type="protein sequence ID" value="MBB5035183.1"/>
    <property type="molecule type" value="Genomic_DNA"/>
</dbReference>
<organism evidence="2 3">
    <name type="scientific">Prosthecobacter vanneervenii</name>
    <dbReference type="NCBI Taxonomy" id="48466"/>
    <lineage>
        <taxon>Bacteria</taxon>
        <taxon>Pseudomonadati</taxon>
        <taxon>Verrucomicrobiota</taxon>
        <taxon>Verrucomicrobiia</taxon>
        <taxon>Verrucomicrobiales</taxon>
        <taxon>Verrucomicrobiaceae</taxon>
        <taxon>Prosthecobacter</taxon>
    </lineage>
</organism>
<dbReference type="SMART" id="SM00271">
    <property type="entry name" value="DnaJ"/>
    <property type="match status" value="1"/>
</dbReference>
<dbReference type="GO" id="GO:0003677">
    <property type="term" value="F:DNA binding"/>
    <property type="evidence" value="ECO:0007669"/>
    <property type="project" value="UniProtKB-KW"/>
</dbReference>
<reference evidence="2 3" key="1">
    <citation type="submission" date="2020-08" db="EMBL/GenBank/DDBJ databases">
        <title>Genomic Encyclopedia of Type Strains, Phase IV (KMG-IV): sequencing the most valuable type-strain genomes for metagenomic binning, comparative biology and taxonomic classification.</title>
        <authorList>
            <person name="Goeker M."/>
        </authorList>
    </citation>
    <scope>NUCLEOTIDE SEQUENCE [LARGE SCALE GENOMIC DNA]</scope>
    <source>
        <strain evidence="2 3">DSM 12252</strain>
    </source>
</reference>
<dbReference type="Gene3D" id="1.10.287.110">
    <property type="entry name" value="DnaJ domain"/>
    <property type="match status" value="1"/>
</dbReference>
<dbReference type="InterPro" id="IPR036869">
    <property type="entry name" value="J_dom_sf"/>
</dbReference>
<protein>
    <submittedName>
        <fullName evidence="2">Curved DNA-binding protein CbpA</fullName>
    </submittedName>
</protein>
<proteinExistence type="predicted"/>
<feature type="domain" description="J" evidence="1">
    <location>
        <begin position="3"/>
        <end position="69"/>
    </location>
</feature>
<dbReference type="SUPFAM" id="SSF46565">
    <property type="entry name" value="Chaperone J-domain"/>
    <property type="match status" value="1"/>
</dbReference>
<gene>
    <name evidence="2" type="ORF">HNQ65_004792</name>
</gene>
<dbReference type="RefSeq" id="WP_184343716.1">
    <property type="nucleotide sequence ID" value="NZ_JACHIG010000014.1"/>
</dbReference>
<dbReference type="PROSITE" id="PS50076">
    <property type="entry name" value="DNAJ_2"/>
    <property type="match status" value="1"/>
</dbReference>
<evidence type="ECO:0000313" key="3">
    <source>
        <dbReference type="Proteomes" id="UP000590740"/>
    </source>
</evidence>